<evidence type="ECO:0000313" key="5">
    <source>
        <dbReference type="EMBL" id="MBO8450598.1"/>
    </source>
</evidence>
<dbReference type="EMBL" id="JADIMS010000106">
    <property type="protein sequence ID" value="MBO8450598.1"/>
    <property type="molecule type" value="Genomic_DNA"/>
</dbReference>
<feature type="region of interest" description="Disordered" evidence="4">
    <location>
        <begin position="104"/>
        <end position="157"/>
    </location>
</feature>
<accession>A0A9D9EN78</accession>
<dbReference type="InterPro" id="IPR012340">
    <property type="entry name" value="NA-bd_OB-fold"/>
</dbReference>
<dbReference type="SUPFAM" id="SSF50249">
    <property type="entry name" value="Nucleic acid-binding proteins"/>
    <property type="match status" value="1"/>
</dbReference>
<proteinExistence type="inferred from homology"/>
<reference evidence="5" key="2">
    <citation type="journal article" date="2021" name="PeerJ">
        <title>Extensive microbial diversity within the chicken gut microbiome revealed by metagenomics and culture.</title>
        <authorList>
            <person name="Gilroy R."/>
            <person name="Ravi A."/>
            <person name="Getino M."/>
            <person name="Pursley I."/>
            <person name="Horton D.L."/>
            <person name="Alikhan N.F."/>
            <person name="Baker D."/>
            <person name="Gharbi K."/>
            <person name="Hall N."/>
            <person name="Watson M."/>
            <person name="Adriaenssens E.M."/>
            <person name="Foster-Nyarko E."/>
            <person name="Jarju S."/>
            <person name="Secka A."/>
            <person name="Antonio M."/>
            <person name="Oren A."/>
            <person name="Chaudhuri R.R."/>
            <person name="La Ragione R."/>
            <person name="Hildebrand F."/>
            <person name="Pallen M.J."/>
        </authorList>
    </citation>
    <scope>NUCLEOTIDE SEQUENCE</scope>
    <source>
        <strain evidence="5">B3-4054</strain>
    </source>
</reference>
<dbReference type="Proteomes" id="UP000823616">
    <property type="component" value="Unassembled WGS sequence"/>
</dbReference>
<feature type="compositionally biased region" description="Basic and acidic residues" evidence="4">
    <location>
        <begin position="121"/>
        <end position="132"/>
    </location>
</feature>
<evidence type="ECO:0000256" key="3">
    <source>
        <dbReference type="PIRNR" id="PIRNR002070"/>
    </source>
</evidence>
<dbReference type="CDD" id="cd04496">
    <property type="entry name" value="SSB_OBF"/>
    <property type="match status" value="1"/>
</dbReference>
<dbReference type="InterPro" id="IPR000424">
    <property type="entry name" value="Primosome_PriB/ssb"/>
</dbReference>
<evidence type="ECO:0000313" key="6">
    <source>
        <dbReference type="Proteomes" id="UP000823616"/>
    </source>
</evidence>
<dbReference type="GO" id="GO:0006260">
    <property type="term" value="P:DNA replication"/>
    <property type="evidence" value="ECO:0007669"/>
    <property type="project" value="InterPro"/>
</dbReference>
<protein>
    <recommendedName>
        <fullName evidence="2 3">Single-stranded DNA-binding protein</fullName>
        <shortName evidence="2">SSB</shortName>
    </recommendedName>
</protein>
<dbReference type="AlphaFoldDB" id="A0A9D9EN78"/>
<dbReference type="Pfam" id="PF00436">
    <property type="entry name" value="SSB"/>
    <property type="match status" value="1"/>
</dbReference>
<organism evidence="5 6">
    <name type="scientific">Candidatus Avitreponema avistercoris</name>
    <dbReference type="NCBI Taxonomy" id="2840705"/>
    <lineage>
        <taxon>Bacteria</taxon>
        <taxon>Pseudomonadati</taxon>
        <taxon>Spirochaetota</taxon>
        <taxon>Spirochaetia</taxon>
        <taxon>Spirochaetales</taxon>
        <taxon>Candidatus Avitreponema</taxon>
    </lineage>
</organism>
<evidence type="ECO:0000256" key="1">
    <source>
        <dbReference type="ARBA" id="ARBA00023125"/>
    </source>
</evidence>
<dbReference type="Gene3D" id="2.40.50.140">
    <property type="entry name" value="Nucleic acid-binding proteins"/>
    <property type="match status" value="1"/>
</dbReference>
<dbReference type="PANTHER" id="PTHR10302:SF0">
    <property type="entry name" value="SINGLE-STRANDED DNA-BINDING PROTEIN, MITOCHONDRIAL"/>
    <property type="match status" value="1"/>
</dbReference>
<dbReference type="NCBIfam" id="TIGR00621">
    <property type="entry name" value="ssb"/>
    <property type="match status" value="1"/>
</dbReference>
<evidence type="ECO:0000256" key="2">
    <source>
        <dbReference type="HAMAP-Rule" id="MF_00984"/>
    </source>
</evidence>
<dbReference type="PROSITE" id="PS50935">
    <property type="entry name" value="SSB"/>
    <property type="match status" value="1"/>
</dbReference>
<dbReference type="InterPro" id="IPR011344">
    <property type="entry name" value="ssDNA-bd"/>
</dbReference>
<gene>
    <name evidence="5" type="primary">ssb</name>
    <name evidence="5" type="ORF">IAA96_05775</name>
</gene>
<name>A0A9D9EN78_9SPIR</name>
<sequence length="157" mass="17355">MADLNRVTLIGRLTRDAELKYTSGGMAVCKFSIAVNKFRKSGEQRTEETHFFDIVLWGRSGESLNQYLIKGKQVAIDGELRQNRWEQDGQPRSKIEIVANNVQLLGGSPSGGSSAPSSRTQPERDGGWRRQPAEPGPQEYPDAGSAMDADFPDDIPF</sequence>
<comment type="caution">
    <text evidence="2">Lacks conserved residue(s) required for the propagation of feature annotation.</text>
</comment>
<dbReference type="GO" id="GO:0009295">
    <property type="term" value="C:nucleoid"/>
    <property type="evidence" value="ECO:0007669"/>
    <property type="project" value="TreeGrafter"/>
</dbReference>
<dbReference type="PANTHER" id="PTHR10302">
    <property type="entry name" value="SINGLE-STRANDED DNA-BINDING PROTEIN"/>
    <property type="match status" value="1"/>
</dbReference>
<comment type="caution">
    <text evidence="5">The sequence shown here is derived from an EMBL/GenBank/DDBJ whole genome shotgun (WGS) entry which is preliminary data.</text>
</comment>
<keyword evidence="1 2" id="KW-0238">DNA-binding</keyword>
<dbReference type="PIRSF" id="PIRSF002070">
    <property type="entry name" value="SSB"/>
    <property type="match status" value="1"/>
</dbReference>
<comment type="subunit">
    <text evidence="2">Homotetramer.</text>
</comment>
<reference evidence="5" key="1">
    <citation type="submission" date="2020-10" db="EMBL/GenBank/DDBJ databases">
        <authorList>
            <person name="Gilroy R."/>
        </authorList>
    </citation>
    <scope>NUCLEOTIDE SEQUENCE</scope>
    <source>
        <strain evidence="5">B3-4054</strain>
    </source>
</reference>
<evidence type="ECO:0000256" key="4">
    <source>
        <dbReference type="SAM" id="MobiDB-lite"/>
    </source>
</evidence>
<dbReference type="GO" id="GO:0003697">
    <property type="term" value="F:single-stranded DNA binding"/>
    <property type="evidence" value="ECO:0007669"/>
    <property type="project" value="UniProtKB-UniRule"/>
</dbReference>
<dbReference type="HAMAP" id="MF_00984">
    <property type="entry name" value="SSB"/>
    <property type="match status" value="1"/>
</dbReference>